<evidence type="ECO:0000256" key="1">
    <source>
        <dbReference type="SAM" id="Phobius"/>
    </source>
</evidence>
<reference evidence="2" key="2">
    <citation type="submission" date="2021-04" db="EMBL/GenBank/DDBJ databases">
        <authorList>
            <person name="Gilroy R."/>
        </authorList>
    </citation>
    <scope>NUCLEOTIDE SEQUENCE</scope>
    <source>
        <strain evidence="2">5933</strain>
    </source>
</reference>
<dbReference type="EMBL" id="DWWA01000003">
    <property type="protein sequence ID" value="HJC71221.1"/>
    <property type="molecule type" value="Genomic_DNA"/>
</dbReference>
<feature type="transmembrane region" description="Helical" evidence="1">
    <location>
        <begin position="306"/>
        <end position="327"/>
    </location>
</feature>
<reference evidence="2" key="1">
    <citation type="journal article" date="2021" name="PeerJ">
        <title>Extensive microbial diversity within the chicken gut microbiome revealed by metagenomics and culture.</title>
        <authorList>
            <person name="Gilroy R."/>
            <person name="Ravi A."/>
            <person name="Getino M."/>
            <person name="Pursley I."/>
            <person name="Horton D.L."/>
            <person name="Alikhan N.F."/>
            <person name="Baker D."/>
            <person name="Gharbi K."/>
            <person name="Hall N."/>
            <person name="Watson M."/>
            <person name="Adriaenssens E.M."/>
            <person name="Foster-Nyarko E."/>
            <person name="Jarju S."/>
            <person name="Secka A."/>
            <person name="Antonio M."/>
            <person name="Oren A."/>
            <person name="Chaudhuri R.R."/>
            <person name="La Ragione R."/>
            <person name="Hildebrand F."/>
            <person name="Pallen M.J."/>
        </authorList>
    </citation>
    <scope>NUCLEOTIDE SEQUENCE</scope>
    <source>
        <strain evidence="2">5933</strain>
    </source>
</reference>
<comment type="caution">
    <text evidence="2">The sequence shown here is derived from an EMBL/GenBank/DDBJ whole genome shotgun (WGS) entry which is preliminary data.</text>
</comment>
<accession>A0A9D2Q2M5</accession>
<keyword evidence="1" id="KW-1133">Transmembrane helix</keyword>
<sequence>MSQQEENGGCSKDVNGCMVLEKQKEEKSLGTTILHTLFVSALTAVLPFFVIVFFDLYNKSNLANYKVFDVQLSYSFNTILSKYLISGILFLGLIICGVWVCQVGGEYHLWWKQKSDLKKRMQTIKKCEGRNSLNKVRKKVCENERKKLYEEKKLKAEKWLSKVFAFIFLFPIAFAAYICSMAGLDFSEYGINDLQIFGYVMMWLVFSLLFLAFFLWLMDDKKQKKYVLLWLLSLSFLLIVFSFSLKIDWKVFFTWETLWMFFAVIVLGGIFLGPLSFFYKLEKDIWEKIEGKVAQWLKRDEVELKIVRFLSTVAFCTFGMLMFVLLVSQGVHEKGVYSVVYQSQESDGIIGISVYEDDTRMIVIPAREVQKGDSVSYEVIEEYGKDEKGQSISIYSHRYMDKTGLFIKRVPNHQIDWKNRLNKQ</sequence>
<feature type="transmembrane region" description="Helical" evidence="1">
    <location>
        <begin position="196"/>
        <end position="217"/>
    </location>
</feature>
<dbReference type="InterPro" id="IPR036259">
    <property type="entry name" value="MFS_trans_sf"/>
</dbReference>
<feature type="transmembrane region" description="Helical" evidence="1">
    <location>
        <begin position="163"/>
        <end position="184"/>
    </location>
</feature>
<name>A0A9D2Q2M5_9FIRM</name>
<feature type="transmembrane region" description="Helical" evidence="1">
    <location>
        <begin position="83"/>
        <end position="111"/>
    </location>
</feature>
<feature type="transmembrane region" description="Helical" evidence="1">
    <location>
        <begin position="32"/>
        <end position="54"/>
    </location>
</feature>
<feature type="transmembrane region" description="Helical" evidence="1">
    <location>
        <begin position="257"/>
        <end position="279"/>
    </location>
</feature>
<evidence type="ECO:0000313" key="3">
    <source>
        <dbReference type="Proteomes" id="UP000823918"/>
    </source>
</evidence>
<organism evidence="2 3">
    <name type="scientific">Candidatus Ruthenibacterium merdavium</name>
    <dbReference type="NCBI Taxonomy" id="2838752"/>
    <lineage>
        <taxon>Bacteria</taxon>
        <taxon>Bacillati</taxon>
        <taxon>Bacillota</taxon>
        <taxon>Clostridia</taxon>
        <taxon>Eubacteriales</taxon>
        <taxon>Oscillospiraceae</taxon>
        <taxon>Ruthenibacterium</taxon>
    </lineage>
</organism>
<keyword evidence="1" id="KW-0812">Transmembrane</keyword>
<proteinExistence type="predicted"/>
<dbReference type="AlphaFoldDB" id="A0A9D2Q2M5"/>
<gene>
    <name evidence="2" type="ORF">H9698_00280</name>
</gene>
<protein>
    <submittedName>
        <fullName evidence="2">Uncharacterized protein</fullName>
    </submittedName>
</protein>
<evidence type="ECO:0000313" key="2">
    <source>
        <dbReference type="EMBL" id="HJC71221.1"/>
    </source>
</evidence>
<dbReference type="Proteomes" id="UP000823918">
    <property type="component" value="Unassembled WGS sequence"/>
</dbReference>
<dbReference type="SUPFAM" id="SSF103473">
    <property type="entry name" value="MFS general substrate transporter"/>
    <property type="match status" value="1"/>
</dbReference>
<feature type="transmembrane region" description="Helical" evidence="1">
    <location>
        <begin position="226"/>
        <end position="245"/>
    </location>
</feature>
<keyword evidence="1" id="KW-0472">Membrane</keyword>